<evidence type="ECO:0000256" key="3">
    <source>
        <dbReference type="ARBA" id="ARBA00023274"/>
    </source>
</evidence>
<keyword evidence="3" id="KW-0687">Ribonucleoprotein</keyword>
<evidence type="ECO:0000313" key="6">
    <source>
        <dbReference type="Proteomes" id="UP000051952"/>
    </source>
</evidence>
<protein>
    <recommendedName>
        <fullName evidence="4">Large ribosomal subunit protein uL4m</fullName>
    </recommendedName>
</protein>
<dbReference type="Pfam" id="PF00573">
    <property type="entry name" value="Ribosomal_L4"/>
    <property type="match status" value="1"/>
</dbReference>
<keyword evidence="6" id="KW-1185">Reference proteome</keyword>
<dbReference type="Gene3D" id="3.40.1370.10">
    <property type="match status" value="1"/>
</dbReference>
<sequence length="465" mass="53179">MLRRVVSLTRTPLLVGVDVAKRSLNLRPQYDRRSSGVHDHASRDNEDFLYEGEHQVIPGAHPLPISHPENLITRPIVSPYAPSPQRVHPYFTEPIPELPHFDASVPIVYTYGTIKETIIAPVYNIADGSVSHTRELDPFVFGRYPNTELLHRNTTYWQVRCQLFTNAWDHDTREIWRKAKKNWPSTGMGLPRVSDRKNSQFSWGGRTRPSKPWNMLMPKMPVHTWQLSNRMMLTLKMLQGKLQVVDRLTLADPTQEAFLDLCKRMEWDVRHKGAGVLFMDGGSRLTPSLEFDRGFFFGSFYNGRCKVVRPTILCDEPYDYNKFKSDLDFRGPKGQKNPIPINRFNAFDALEHSILVVTEGAIQQLEQEMMPDKLKMLPPHIRQQLPDVGALSASVLGDGPAPLLPVELEAGARTEEAEAHMYEQYLDNPYKPWADEQEASYVVDATMGKIERRVGGEKASWSMLD</sequence>
<evidence type="ECO:0000313" key="5">
    <source>
        <dbReference type="EMBL" id="CUG94384.1"/>
    </source>
</evidence>
<dbReference type="PANTHER" id="PTHR10746">
    <property type="entry name" value="50S RIBOSOMAL PROTEIN L4"/>
    <property type="match status" value="1"/>
</dbReference>
<dbReference type="Proteomes" id="UP000051952">
    <property type="component" value="Unassembled WGS sequence"/>
</dbReference>
<accession>A0A0S4JS84</accession>
<gene>
    <name evidence="5" type="ORF">BSAL_47915</name>
</gene>
<organism evidence="5 6">
    <name type="scientific">Bodo saltans</name>
    <name type="common">Flagellated protozoan</name>
    <dbReference type="NCBI Taxonomy" id="75058"/>
    <lineage>
        <taxon>Eukaryota</taxon>
        <taxon>Discoba</taxon>
        <taxon>Euglenozoa</taxon>
        <taxon>Kinetoplastea</taxon>
        <taxon>Metakinetoplastina</taxon>
        <taxon>Eubodonida</taxon>
        <taxon>Bodonidae</taxon>
        <taxon>Bodo</taxon>
    </lineage>
</organism>
<dbReference type="GO" id="GO:0005840">
    <property type="term" value="C:ribosome"/>
    <property type="evidence" value="ECO:0007669"/>
    <property type="project" value="UniProtKB-KW"/>
</dbReference>
<dbReference type="AlphaFoldDB" id="A0A0S4JS84"/>
<comment type="similarity">
    <text evidence="1">Belongs to the universal ribosomal protein uL4 family.</text>
</comment>
<reference evidence="6" key="1">
    <citation type="submission" date="2015-09" db="EMBL/GenBank/DDBJ databases">
        <authorList>
            <consortium name="Pathogen Informatics"/>
        </authorList>
    </citation>
    <scope>NUCLEOTIDE SEQUENCE [LARGE SCALE GENOMIC DNA]</scope>
    <source>
        <strain evidence="6">Lake Konstanz</strain>
    </source>
</reference>
<dbReference type="InterPro" id="IPR002136">
    <property type="entry name" value="Ribosomal_uL4"/>
</dbReference>
<evidence type="ECO:0000256" key="4">
    <source>
        <dbReference type="ARBA" id="ARBA00040565"/>
    </source>
</evidence>
<keyword evidence="2 5" id="KW-0689">Ribosomal protein</keyword>
<dbReference type="PANTHER" id="PTHR10746:SF6">
    <property type="entry name" value="LARGE RIBOSOMAL SUBUNIT PROTEIN UL4M"/>
    <property type="match status" value="1"/>
</dbReference>
<dbReference type="GO" id="GO:1990904">
    <property type="term" value="C:ribonucleoprotein complex"/>
    <property type="evidence" value="ECO:0007669"/>
    <property type="project" value="UniProtKB-KW"/>
</dbReference>
<dbReference type="SUPFAM" id="SSF52166">
    <property type="entry name" value="Ribosomal protein L4"/>
    <property type="match status" value="1"/>
</dbReference>
<dbReference type="VEuPathDB" id="TriTrypDB:BSAL_47915"/>
<evidence type="ECO:0000256" key="2">
    <source>
        <dbReference type="ARBA" id="ARBA00022980"/>
    </source>
</evidence>
<dbReference type="OrthoDB" id="275876at2759"/>
<name>A0A0S4JS84_BODSA</name>
<evidence type="ECO:0000256" key="1">
    <source>
        <dbReference type="ARBA" id="ARBA00010528"/>
    </source>
</evidence>
<dbReference type="GO" id="GO:0003735">
    <property type="term" value="F:structural constituent of ribosome"/>
    <property type="evidence" value="ECO:0007669"/>
    <property type="project" value="InterPro"/>
</dbReference>
<proteinExistence type="inferred from homology"/>
<dbReference type="GO" id="GO:0006412">
    <property type="term" value="P:translation"/>
    <property type="evidence" value="ECO:0007669"/>
    <property type="project" value="InterPro"/>
</dbReference>
<dbReference type="EMBL" id="CYKH01002241">
    <property type="protein sequence ID" value="CUG94384.1"/>
    <property type="molecule type" value="Genomic_DNA"/>
</dbReference>
<dbReference type="InterPro" id="IPR023574">
    <property type="entry name" value="Ribosomal_uL4_dom_sf"/>
</dbReference>
<dbReference type="OMA" id="KNWPNTG"/>
<dbReference type="InterPro" id="IPR013005">
    <property type="entry name" value="Ribosomal_uL4-like"/>
</dbReference>